<dbReference type="InterPro" id="IPR011990">
    <property type="entry name" value="TPR-like_helical_dom_sf"/>
</dbReference>
<comment type="similarity">
    <text evidence="1">Belongs to the PPR family. P subfamily.</text>
</comment>
<dbReference type="GO" id="GO:0003729">
    <property type="term" value="F:mRNA binding"/>
    <property type="evidence" value="ECO:0007669"/>
    <property type="project" value="TreeGrafter"/>
</dbReference>
<dbReference type="OrthoDB" id="185373at2759"/>
<evidence type="ECO:0000313" key="4">
    <source>
        <dbReference type="EMBL" id="GFP79454.1"/>
    </source>
</evidence>
<dbReference type="NCBIfam" id="TIGR00756">
    <property type="entry name" value="PPR"/>
    <property type="match status" value="5"/>
</dbReference>
<dbReference type="PROSITE" id="PS51375">
    <property type="entry name" value="PPR"/>
    <property type="match status" value="7"/>
</dbReference>
<keyword evidence="2" id="KW-0677">Repeat</keyword>
<gene>
    <name evidence="4" type="ORF">PHJA_000088900</name>
</gene>
<proteinExistence type="inferred from homology"/>
<feature type="repeat" description="PPR" evidence="3">
    <location>
        <begin position="848"/>
        <end position="882"/>
    </location>
</feature>
<keyword evidence="5" id="KW-1185">Reference proteome</keyword>
<dbReference type="InterPro" id="IPR002885">
    <property type="entry name" value="PPR_rpt"/>
</dbReference>
<dbReference type="EMBL" id="BMAC01000009">
    <property type="protein sequence ID" value="GFP79454.1"/>
    <property type="molecule type" value="Genomic_DNA"/>
</dbReference>
<dbReference type="Pfam" id="PF12854">
    <property type="entry name" value="PPR_1"/>
    <property type="match status" value="1"/>
</dbReference>
<evidence type="ECO:0000256" key="1">
    <source>
        <dbReference type="ARBA" id="ARBA00007626"/>
    </source>
</evidence>
<accession>A0A830B4J9</accession>
<dbReference type="InterPro" id="IPR051240">
    <property type="entry name" value="Mito_RNA-Proc/Resp"/>
</dbReference>
<feature type="repeat" description="PPR" evidence="3">
    <location>
        <begin position="362"/>
        <end position="396"/>
    </location>
</feature>
<feature type="repeat" description="PPR" evidence="3">
    <location>
        <begin position="608"/>
        <end position="642"/>
    </location>
</feature>
<evidence type="ECO:0000313" key="5">
    <source>
        <dbReference type="Proteomes" id="UP000653305"/>
    </source>
</evidence>
<protein>
    <submittedName>
        <fullName evidence="4">Pentatricopeptide repeat-containing protein at1g71210</fullName>
    </submittedName>
</protein>
<organism evidence="4 5">
    <name type="scientific">Phtheirospermum japonicum</name>
    <dbReference type="NCBI Taxonomy" id="374723"/>
    <lineage>
        <taxon>Eukaryota</taxon>
        <taxon>Viridiplantae</taxon>
        <taxon>Streptophyta</taxon>
        <taxon>Embryophyta</taxon>
        <taxon>Tracheophyta</taxon>
        <taxon>Spermatophyta</taxon>
        <taxon>Magnoliopsida</taxon>
        <taxon>eudicotyledons</taxon>
        <taxon>Gunneridae</taxon>
        <taxon>Pentapetalae</taxon>
        <taxon>asterids</taxon>
        <taxon>lamiids</taxon>
        <taxon>Lamiales</taxon>
        <taxon>Orobanchaceae</taxon>
        <taxon>Orobanchaceae incertae sedis</taxon>
        <taxon>Phtheirospermum</taxon>
    </lineage>
</organism>
<feature type="repeat" description="PPR" evidence="3">
    <location>
        <begin position="185"/>
        <end position="219"/>
    </location>
</feature>
<comment type="caution">
    <text evidence="4">The sequence shown here is derived from an EMBL/GenBank/DDBJ whole genome shotgun (WGS) entry which is preliminary data.</text>
</comment>
<name>A0A830B4J9_9LAMI</name>
<sequence length="965" mass="109892">MQTLRYARQTRALLCPPPAAAAAAANNTTAALLFVTSLTPNSYPFSSSYPLSPSSSDLVPSNGSQSEIHPKEAGYYFREWFMSRKKPIFDRIFEILRTQDESVADSALSRLNLGLSETLILDVLNYEKKDVLSCLKFFDWAGRQKGFHHTRATFNAIFRIISRAKLMSLMLDFLQNYMKQRYVHKIRYYNVLVIGYAVAGKPEIALEVFGKMRFMGVDLDGLAYHVLLNSLVEQGYFDVVETVAREIRNRGFQNEITHSIMMKSLCKQNELGRGEEYLRGLVQDDDGKQLSDPAVGIFVEALCKDNQFERAALLVEEFQRMGLISMDHAYGVWIRDLVKAGKLDNALGFLKDKQAVEGYVPDIFRYNTLICRLLRENRMEEVYDMLADMKEKEILPDNVTMNATLCFLCKAGRMDIALDLYDSRAEFGLSVNYMAYNYLINTLLGDASVNDAYRVLKNSIEQGYIPGQKTFSIIADALCRDGRLDKMKELVLFTLDQKVMPNNLTYDKFISDLCRSGQVEEGYLVHGLTNTLNKTSRRSTYMSLISGFSKSRRGGIAARLLIEMQEKGYTPNRILLREVICCLCKGENSENQFFGLLEMQLARKQLSTSTVYNFFIDGAGYAKRPDLARQAYEMMRRSGIEPDSNSNILMLQSYLKSGRIAHALNLFHDLSMKWHNRKLWHTMITGLCKAEKPEYASQVLDDMKANKLIPSIECHEELIKVYCDMGQYYKALDLVNDMTQVGRPISSFIGNIFLLHALRTRKVYRAWAYLTHTRNPSQACWALGHVVGVFSGSVEGNYDYEELEKLIQQCFHIDIYTNNMLLRKLSMKGVGNARKFLEKLSERGYEPNRWTYDIIVHGLAKDGRTEEARMWMNEMFHKGFNLTEGTKKVLEAKHPCYSGYLFSIIAACPASTASQSWLYYGTGRFCFDARICCSSPSAGALTSKQLKYSNAVSKSILGFLINCMS</sequence>
<dbReference type="Pfam" id="PF13041">
    <property type="entry name" value="PPR_2"/>
    <property type="match status" value="1"/>
</dbReference>
<feature type="repeat" description="PPR" evidence="3">
    <location>
        <begin position="676"/>
        <end position="710"/>
    </location>
</feature>
<feature type="repeat" description="PPR" evidence="3">
    <location>
        <begin position="397"/>
        <end position="431"/>
    </location>
</feature>
<reference evidence="4" key="1">
    <citation type="submission" date="2020-07" db="EMBL/GenBank/DDBJ databases">
        <title>Ethylene signaling mediates host invasion by parasitic plants.</title>
        <authorList>
            <person name="Yoshida S."/>
        </authorList>
    </citation>
    <scope>NUCLEOTIDE SEQUENCE</scope>
    <source>
        <strain evidence="4">Okayama</strain>
    </source>
</reference>
<dbReference type="PANTHER" id="PTHR47933:SF32">
    <property type="entry name" value="OS06G0152500 PROTEIN"/>
    <property type="match status" value="1"/>
</dbReference>
<dbReference type="Proteomes" id="UP000653305">
    <property type="component" value="Unassembled WGS sequence"/>
</dbReference>
<dbReference type="AlphaFoldDB" id="A0A830B4J9"/>
<dbReference type="Pfam" id="PF01535">
    <property type="entry name" value="PPR"/>
    <property type="match status" value="5"/>
</dbReference>
<feature type="repeat" description="PPR" evidence="3">
    <location>
        <begin position="537"/>
        <end position="571"/>
    </location>
</feature>
<dbReference type="Gene3D" id="1.25.40.10">
    <property type="entry name" value="Tetratricopeptide repeat domain"/>
    <property type="match status" value="7"/>
</dbReference>
<evidence type="ECO:0000256" key="2">
    <source>
        <dbReference type="ARBA" id="ARBA00022737"/>
    </source>
</evidence>
<dbReference type="PANTHER" id="PTHR47933">
    <property type="entry name" value="PENTATRICOPEPTIDE REPEAT-CONTAINING PROTEIN 1, MITOCHONDRIAL"/>
    <property type="match status" value="1"/>
</dbReference>
<evidence type="ECO:0000256" key="3">
    <source>
        <dbReference type="PROSITE-ProRule" id="PRU00708"/>
    </source>
</evidence>